<evidence type="ECO:0000256" key="5">
    <source>
        <dbReference type="ARBA" id="ARBA00022598"/>
    </source>
</evidence>
<keyword evidence="15" id="KW-1185">Reference proteome</keyword>
<dbReference type="Gene3D" id="3.30.1360.70">
    <property type="entry name" value="Arginyl tRNA synthetase N-terminal domain"/>
    <property type="match status" value="1"/>
</dbReference>
<dbReference type="Pfam" id="PF05746">
    <property type="entry name" value="DALR_1"/>
    <property type="match status" value="1"/>
</dbReference>
<evidence type="ECO:0000313" key="14">
    <source>
        <dbReference type="EMBL" id="OWR54757.1"/>
    </source>
</evidence>
<dbReference type="Gene3D" id="1.10.730.10">
    <property type="entry name" value="Isoleucyl-tRNA Synthetase, Domain 1"/>
    <property type="match status" value="1"/>
</dbReference>
<dbReference type="InterPro" id="IPR035684">
    <property type="entry name" value="ArgRS_core"/>
</dbReference>
<evidence type="ECO:0000256" key="13">
    <source>
        <dbReference type="RuleBase" id="RU363038"/>
    </source>
</evidence>
<keyword evidence="6 13" id="KW-0547">Nucleotide-binding</keyword>
<dbReference type="STRING" id="278856.A0A212FM01"/>
<dbReference type="AlphaFoldDB" id="A0A212FM01"/>
<evidence type="ECO:0000256" key="7">
    <source>
        <dbReference type="ARBA" id="ARBA00022840"/>
    </source>
</evidence>
<protein>
    <recommendedName>
        <fullName evidence="12">Probable arginine--tRNA ligase, cytoplasmic</fullName>
        <ecNumber evidence="3">6.1.1.19</ecNumber>
    </recommendedName>
    <alternativeName>
        <fullName evidence="10">Arginyl-tRNA synthetase</fullName>
    </alternativeName>
</protein>
<dbReference type="FunFam" id="3.40.50.620:FF:000084">
    <property type="entry name" value="arginine--tRNA ligase, cytoplasmic"/>
    <property type="match status" value="1"/>
</dbReference>
<dbReference type="SUPFAM" id="SSF47323">
    <property type="entry name" value="Anticodon-binding domain of a subclass of class I aminoacyl-tRNA synthetases"/>
    <property type="match status" value="1"/>
</dbReference>
<evidence type="ECO:0000256" key="6">
    <source>
        <dbReference type="ARBA" id="ARBA00022741"/>
    </source>
</evidence>
<dbReference type="InterPro" id="IPR009080">
    <property type="entry name" value="tRNAsynth_Ia_anticodon-bd"/>
</dbReference>
<dbReference type="SUPFAM" id="SSF52374">
    <property type="entry name" value="Nucleotidylyl transferase"/>
    <property type="match status" value="1"/>
</dbReference>
<evidence type="ECO:0000256" key="9">
    <source>
        <dbReference type="ARBA" id="ARBA00023146"/>
    </source>
</evidence>
<dbReference type="NCBIfam" id="TIGR00456">
    <property type="entry name" value="argS"/>
    <property type="match status" value="1"/>
</dbReference>
<gene>
    <name evidence="14" type="ORF">KGM_209719</name>
</gene>
<evidence type="ECO:0000256" key="1">
    <source>
        <dbReference type="ARBA" id="ARBA00004514"/>
    </source>
</evidence>
<dbReference type="GO" id="GO:0005829">
    <property type="term" value="C:cytosol"/>
    <property type="evidence" value="ECO:0007669"/>
    <property type="project" value="UniProtKB-SubCell"/>
</dbReference>
<organism evidence="14 15">
    <name type="scientific">Danaus plexippus plexippus</name>
    <dbReference type="NCBI Taxonomy" id="278856"/>
    <lineage>
        <taxon>Eukaryota</taxon>
        <taxon>Metazoa</taxon>
        <taxon>Ecdysozoa</taxon>
        <taxon>Arthropoda</taxon>
        <taxon>Hexapoda</taxon>
        <taxon>Insecta</taxon>
        <taxon>Pterygota</taxon>
        <taxon>Neoptera</taxon>
        <taxon>Endopterygota</taxon>
        <taxon>Lepidoptera</taxon>
        <taxon>Glossata</taxon>
        <taxon>Ditrysia</taxon>
        <taxon>Papilionoidea</taxon>
        <taxon>Nymphalidae</taxon>
        <taxon>Danainae</taxon>
        <taxon>Danaini</taxon>
        <taxon>Danaina</taxon>
        <taxon>Danaus</taxon>
        <taxon>Danaus</taxon>
    </lineage>
</organism>
<dbReference type="SUPFAM" id="SSF55190">
    <property type="entry name" value="Arginyl-tRNA synthetase (ArgRS), N-terminal 'additional' domain"/>
    <property type="match status" value="1"/>
</dbReference>
<dbReference type="Pfam" id="PF00750">
    <property type="entry name" value="tRNA-synt_1d"/>
    <property type="match status" value="1"/>
</dbReference>
<comment type="caution">
    <text evidence="14">The sequence shown here is derived from an EMBL/GenBank/DDBJ whole genome shotgun (WGS) entry which is preliminary data.</text>
</comment>
<evidence type="ECO:0000256" key="12">
    <source>
        <dbReference type="ARBA" id="ARBA00071644"/>
    </source>
</evidence>
<dbReference type="PRINTS" id="PR01038">
    <property type="entry name" value="TRNASYNTHARG"/>
</dbReference>
<dbReference type="InterPro" id="IPR001412">
    <property type="entry name" value="aa-tRNA-synth_I_CS"/>
</dbReference>
<dbReference type="KEGG" id="dpl:KGM_209719"/>
<dbReference type="PANTHER" id="PTHR11956:SF5">
    <property type="entry name" value="ARGININE--TRNA LIGASE, CYTOPLASMIC"/>
    <property type="match status" value="1"/>
</dbReference>
<keyword evidence="4" id="KW-0963">Cytoplasm</keyword>
<dbReference type="FunCoup" id="A0A212FM01">
    <property type="interactions" value="1263"/>
</dbReference>
<dbReference type="InterPro" id="IPR014729">
    <property type="entry name" value="Rossmann-like_a/b/a_fold"/>
</dbReference>
<dbReference type="SMART" id="SM00836">
    <property type="entry name" value="DALR_1"/>
    <property type="match status" value="1"/>
</dbReference>
<evidence type="ECO:0000256" key="8">
    <source>
        <dbReference type="ARBA" id="ARBA00022917"/>
    </source>
</evidence>
<dbReference type="HAMAP" id="MF_00123">
    <property type="entry name" value="Arg_tRNA_synth"/>
    <property type="match status" value="1"/>
</dbReference>
<dbReference type="InterPro" id="IPR005148">
    <property type="entry name" value="Arg-tRNA-synth_N"/>
</dbReference>
<dbReference type="eggNOG" id="KOG4426">
    <property type="taxonomic scope" value="Eukaryota"/>
</dbReference>
<dbReference type="PANTHER" id="PTHR11956">
    <property type="entry name" value="ARGINYL-TRNA SYNTHETASE"/>
    <property type="match status" value="1"/>
</dbReference>
<dbReference type="FunFam" id="3.30.1360.70:FF:000002">
    <property type="entry name" value="arginine--tRNA ligase, cytoplasmic"/>
    <property type="match status" value="1"/>
</dbReference>
<keyword evidence="8 13" id="KW-0648">Protein biosynthesis</keyword>
<dbReference type="InterPro" id="IPR036695">
    <property type="entry name" value="Arg-tRNA-synth_N_sf"/>
</dbReference>
<dbReference type="EC" id="6.1.1.19" evidence="3"/>
<dbReference type="GO" id="GO:0004814">
    <property type="term" value="F:arginine-tRNA ligase activity"/>
    <property type="evidence" value="ECO:0007669"/>
    <property type="project" value="UniProtKB-EC"/>
</dbReference>
<accession>A0A212FM01</accession>
<sequence length="681" mass="77765">MTDINQKALEERTAKAEKEAKAIEEELTKLAKGDLSYIGDERLDKLMSDNEKYKHRLAILQNAIEVERSVGSSKKTSKKRPNLLNDINSIEGTICILDELKNIFEIAITSAYPELEDPPVVLTLSGNNPKFGDYQCNSAMPISQLLKSKNIKTNPREVANNILNKMPASPLIEKTEVAGAGFLNIYLNRAFAEHVLSCILRLGVKPPPVKRERIIVDFSSPNIAKEMHVGHLRSTIIGDSICRALEFLDHDVLRLNHLGDWGTQFGMLIAHLQDKYPNFKTHSPPISDLQAFYKESKKRFDEDEEFKKRAYSCVVKLQSGDPDYISAWKLICEVSRQEFQKIYDRLDIKIEDRGESFYQSRMEKIVKELKDGGYLEEDEGRLIMWSDPNNHDGIPLTIVKSDGGYTYDTSDMATIRNRVEEEKGDRFIYVTDVGQYTHFVLIEACARRFGILKDGKKIEHVGFGVVLGEDKKKFKTRSGDTIKLIQLLDEGLKRALDKLVEKGRDKVLTPEELKQAQEAVAYGCIKYADLSHNRINDYIFSFDKMLDDKGNTAVYLLYALTRIRSIARTAQISTDKLLEEVHKSGFKLVHDAEWKLGKVLLRFPEVILKVANDLYLHSLCEYLYEISSAFTDFYDKCYCVEKDKSGNVVKILYERLMLCEVTARVMERCLDILGIKTVSKM</sequence>
<dbReference type="InterPro" id="IPR001278">
    <property type="entry name" value="Arg-tRNA-ligase"/>
</dbReference>
<dbReference type="Pfam" id="PF03485">
    <property type="entry name" value="Arg_tRNA_synt_N"/>
    <property type="match status" value="1"/>
</dbReference>
<dbReference type="InterPro" id="IPR008909">
    <property type="entry name" value="DALR_anticod-bd"/>
</dbReference>
<evidence type="ECO:0000256" key="10">
    <source>
        <dbReference type="ARBA" id="ARBA00033033"/>
    </source>
</evidence>
<evidence type="ECO:0000256" key="11">
    <source>
        <dbReference type="ARBA" id="ARBA00049339"/>
    </source>
</evidence>
<dbReference type="Proteomes" id="UP000007151">
    <property type="component" value="Unassembled WGS sequence"/>
</dbReference>
<keyword evidence="5 13" id="KW-0436">Ligase</keyword>
<evidence type="ECO:0000256" key="3">
    <source>
        <dbReference type="ARBA" id="ARBA00012837"/>
    </source>
</evidence>
<proteinExistence type="inferred from homology"/>
<dbReference type="FunFam" id="1.10.730.10:FF:000064">
    <property type="entry name" value="Probable arginine--tRNA ligase, cytoplasmic"/>
    <property type="match status" value="1"/>
</dbReference>
<dbReference type="GO" id="GO:0005524">
    <property type="term" value="F:ATP binding"/>
    <property type="evidence" value="ECO:0007669"/>
    <property type="project" value="UniProtKB-KW"/>
</dbReference>
<keyword evidence="7 13" id="KW-0067">ATP-binding</keyword>
<comment type="subcellular location">
    <subcellularLocation>
        <location evidence="1">Cytoplasm</location>
        <location evidence="1">Cytosol</location>
    </subcellularLocation>
</comment>
<keyword evidence="9 13" id="KW-0030">Aminoacyl-tRNA synthetase</keyword>
<dbReference type="GO" id="GO:0017101">
    <property type="term" value="C:aminoacyl-tRNA synthetase multienzyme complex"/>
    <property type="evidence" value="ECO:0007669"/>
    <property type="project" value="UniProtKB-ARBA"/>
</dbReference>
<evidence type="ECO:0000256" key="2">
    <source>
        <dbReference type="ARBA" id="ARBA00005594"/>
    </source>
</evidence>
<reference evidence="14 15" key="1">
    <citation type="journal article" date="2011" name="Cell">
        <title>The monarch butterfly genome yields insights into long-distance migration.</title>
        <authorList>
            <person name="Zhan S."/>
            <person name="Merlin C."/>
            <person name="Boore J.L."/>
            <person name="Reppert S.M."/>
        </authorList>
    </citation>
    <scope>NUCLEOTIDE SEQUENCE [LARGE SCALE GENOMIC DNA]</scope>
    <source>
        <strain evidence="14">F-2</strain>
    </source>
</reference>
<dbReference type="CDD" id="cd00671">
    <property type="entry name" value="ArgRS_core"/>
    <property type="match status" value="1"/>
</dbReference>
<dbReference type="EMBL" id="AGBW02007683">
    <property type="protein sequence ID" value="OWR54757.1"/>
    <property type="molecule type" value="Genomic_DNA"/>
</dbReference>
<dbReference type="GO" id="GO:0006420">
    <property type="term" value="P:arginyl-tRNA aminoacylation"/>
    <property type="evidence" value="ECO:0007669"/>
    <property type="project" value="InterPro"/>
</dbReference>
<dbReference type="OrthoDB" id="68056at2759"/>
<dbReference type="SMART" id="SM01016">
    <property type="entry name" value="Arg_tRNA_synt_N"/>
    <property type="match status" value="1"/>
</dbReference>
<evidence type="ECO:0000256" key="4">
    <source>
        <dbReference type="ARBA" id="ARBA00022490"/>
    </source>
</evidence>
<evidence type="ECO:0000313" key="15">
    <source>
        <dbReference type="Proteomes" id="UP000007151"/>
    </source>
</evidence>
<name>A0A212FM01_DANPL</name>
<dbReference type="Gene3D" id="3.40.50.620">
    <property type="entry name" value="HUPs"/>
    <property type="match status" value="1"/>
</dbReference>
<comment type="similarity">
    <text evidence="2 13">Belongs to the class-I aminoacyl-tRNA synthetase family.</text>
</comment>
<dbReference type="PROSITE" id="PS00178">
    <property type="entry name" value="AA_TRNA_LIGASE_I"/>
    <property type="match status" value="1"/>
</dbReference>
<comment type="catalytic activity">
    <reaction evidence="11">
        <text>tRNA(Arg) + L-arginine + ATP = L-arginyl-tRNA(Arg) + AMP + diphosphate</text>
        <dbReference type="Rhea" id="RHEA:20301"/>
        <dbReference type="Rhea" id="RHEA-COMP:9658"/>
        <dbReference type="Rhea" id="RHEA-COMP:9673"/>
        <dbReference type="ChEBI" id="CHEBI:30616"/>
        <dbReference type="ChEBI" id="CHEBI:32682"/>
        <dbReference type="ChEBI" id="CHEBI:33019"/>
        <dbReference type="ChEBI" id="CHEBI:78442"/>
        <dbReference type="ChEBI" id="CHEBI:78513"/>
        <dbReference type="ChEBI" id="CHEBI:456215"/>
        <dbReference type="EC" id="6.1.1.19"/>
    </reaction>
</comment>